<dbReference type="SUPFAM" id="SSF46785">
    <property type="entry name" value="Winged helix' DNA-binding domain"/>
    <property type="match status" value="1"/>
</dbReference>
<dbReference type="InterPro" id="IPR011991">
    <property type="entry name" value="ArsR-like_HTH"/>
</dbReference>
<dbReference type="InterPro" id="IPR036390">
    <property type="entry name" value="WH_DNA-bd_sf"/>
</dbReference>
<sequence>MNISPRKPVSNTSPPEDEYSTLTARALKAMAHPLRWRILCTLGSKELSVSEIVERAGTSQSNVSQHLEQLRNKNIVIARKEANRVYYRIRNDQLLMLIGTMREVLCPANLDAKRSAKSGQAQREKSQQ</sequence>
<evidence type="ECO:0000259" key="4">
    <source>
        <dbReference type="PROSITE" id="PS50987"/>
    </source>
</evidence>
<dbReference type="NCBIfam" id="NF033788">
    <property type="entry name" value="HTH_metalloreg"/>
    <property type="match status" value="1"/>
</dbReference>
<keyword evidence="2 5" id="KW-0238">DNA-binding</keyword>
<organism evidence="5">
    <name type="scientific">Candidatus Kentrum sp. FM</name>
    <dbReference type="NCBI Taxonomy" id="2126340"/>
    <lineage>
        <taxon>Bacteria</taxon>
        <taxon>Pseudomonadati</taxon>
        <taxon>Pseudomonadota</taxon>
        <taxon>Gammaproteobacteria</taxon>
        <taxon>Candidatus Kentrum</taxon>
    </lineage>
</organism>
<dbReference type="InterPro" id="IPR051081">
    <property type="entry name" value="HTH_MetalResp_TranReg"/>
</dbReference>
<evidence type="ECO:0000313" key="7">
    <source>
        <dbReference type="EMBL" id="VFK13177.1"/>
    </source>
</evidence>
<dbReference type="GO" id="GO:0003677">
    <property type="term" value="F:DNA binding"/>
    <property type="evidence" value="ECO:0007669"/>
    <property type="project" value="UniProtKB-KW"/>
</dbReference>
<dbReference type="SMART" id="SM00418">
    <property type="entry name" value="HTH_ARSR"/>
    <property type="match status" value="1"/>
</dbReference>
<evidence type="ECO:0000313" key="6">
    <source>
        <dbReference type="EMBL" id="VFJ57140.1"/>
    </source>
</evidence>
<dbReference type="PRINTS" id="PR00778">
    <property type="entry name" value="HTHARSR"/>
</dbReference>
<dbReference type="Gene3D" id="1.10.10.10">
    <property type="entry name" value="Winged helix-like DNA-binding domain superfamily/Winged helix DNA-binding domain"/>
    <property type="match status" value="1"/>
</dbReference>
<gene>
    <name evidence="6" type="ORF">BECKFM1743A_GA0114220_101836</name>
    <name evidence="7" type="ORF">BECKFM1743B_GA0114221_102684</name>
    <name evidence="5" type="ORF">BECKFM1743C_GA0114222_101895</name>
</gene>
<keyword evidence="3" id="KW-0804">Transcription</keyword>
<dbReference type="PANTHER" id="PTHR33154:SF28">
    <property type="entry name" value="HTH-TYPE TRANSCRIPTIONAL REGULATOR YGAV-RELATED"/>
    <property type="match status" value="1"/>
</dbReference>
<evidence type="ECO:0000256" key="1">
    <source>
        <dbReference type="ARBA" id="ARBA00023015"/>
    </source>
</evidence>
<dbReference type="AlphaFoldDB" id="A0A450SSE2"/>
<evidence type="ECO:0000256" key="3">
    <source>
        <dbReference type="ARBA" id="ARBA00023163"/>
    </source>
</evidence>
<dbReference type="EMBL" id="CAADFL010000268">
    <property type="protein sequence ID" value="VFK13177.1"/>
    <property type="molecule type" value="Genomic_DNA"/>
</dbReference>
<feature type="domain" description="HTH arsR-type" evidence="4">
    <location>
        <begin position="15"/>
        <end position="109"/>
    </location>
</feature>
<keyword evidence="1" id="KW-0805">Transcription regulation</keyword>
<reference evidence="5" key="1">
    <citation type="submission" date="2019-02" db="EMBL/GenBank/DDBJ databases">
        <authorList>
            <person name="Gruber-Vodicka R. H."/>
            <person name="Seah K. B. B."/>
        </authorList>
    </citation>
    <scope>NUCLEOTIDE SEQUENCE</scope>
    <source>
        <strain evidence="6">BECK_BZ163</strain>
        <strain evidence="7">BECK_BZ164</strain>
        <strain evidence="5">BECK_BZ165</strain>
    </source>
</reference>
<name>A0A450SSE2_9GAMM</name>
<dbReference type="EMBL" id="CAADFA010000189">
    <property type="protein sequence ID" value="VFJ56969.1"/>
    <property type="molecule type" value="Genomic_DNA"/>
</dbReference>
<dbReference type="Pfam" id="PF01022">
    <property type="entry name" value="HTH_5"/>
    <property type="match status" value="1"/>
</dbReference>
<protein>
    <submittedName>
        <fullName evidence="5">DNA-binding transcriptional regulator, ArsR family</fullName>
    </submittedName>
</protein>
<dbReference type="CDD" id="cd00090">
    <property type="entry name" value="HTH_ARSR"/>
    <property type="match status" value="1"/>
</dbReference>
<evidence type="ECO:0000256" key="2">
    <source>
        <dbReference type="ARBA" id="ARBA00023125"/>
    </source>
</evidence>
<evidence type="ECO:0000313" key="5">
    <source>
        <dbReference type="EMBL" id="VFJ56969.1"/>
    </source>
</evidence>
<dbReference type="InterPro" id="IPR001845">
    <property type="entry name" value="HTH_ArsR_DNA-bd_dom"/>
</dbReference>
<accession>A0A450SSE2</accession>
<dbReference type="PROSITE" id="PS50987">
    <property type="entry name" value="HTH_ARSR_2"/>
    <property type="match status" value="1"/>
</dbReference>
<proteinExistence type="predicted"/>
<dbReference type="InterPro" id="IPR036388">
    <property type="entry name" value="WH-like_DNA-bd_sf"/>
</dbReference>
<dbReference type="GO" id="GO:0003700">
    <property type="term" value="F:DNA-binding transcription factor activity"/>
    <property type="evidence" value="ECO:0007669"/>
    <property type="project" value="InterPro"/>
</dbReference>
<dbReference type="PANTHER" id="PTHR33154">
    <property type="entry name" value="TRANSCRIPTIONAL REGULATOR, ARSR FAMILY"/>
    <property type="match status" value="1"/>
</dbReference>
<dbReference type="EMBL" id="CAADEZ010000183">
    <property type="protein sequence ID" value="VFJ57140.1"/>
    <property type="molecule type" value="Genomic_DNA"/>
</dbReference>